<evidence type="ECO:0000313" key="2">
    <source>
        <dbReference type="EMBL" id="GBP53579.1"/>
    </source>
</evidence>
<accession>A0A4C1WTD1</accession>
<sequence>MLARTAWSGDRNGKDGRDELASGDRLADTSRSRRGSLAQAGAGAGRSYEGGDSRTTGDVTEIHSSVN</sequence>
<evidence type="ECO:0000313" key="3">
    <source>
        <dbReference type="Proteomes" id="UP000299102"/>
    </source>
</evidence>
<proteinExistence type="predicted"/>
<feature type="region of interest" description="Disordered" evidence="1">
    <location>
        <begin position="1"/>
        <end position="67"/>
    </location>
</feature>
<feature type="compositionally biased region" description="Basic and acidic residues" evidence="1">
    <location>
        <begin position="11"/>
        <end position="31"/>
    </location>
</feature>
<protein>
    <submittedName>
        <fullName evidence="2">Uncharacterized protein</fullName>
    </submittedName>
</protein>
<organism evidence="2 3">
    <name type="scientific">Eumeta variegata</name>
    <name type="common">Bagworm moth</name>
    <name type="synonym">Eumeta japonica</name>
    <dbReference type="NCBI Taxonomy" id="151549"/>
    <lineage>
        <taxon>Eukaryota</taxon>
        <taxon>Metazoa</taxon>
        <taxon>Ecdysozoa</taxon>
        <taxon>Arthropoda</taxon>
        <taxon>Hexapoda</taxon>
        <taxon>Insecta</taxon>
        <taxon>Pterygota</taxon>
        <taxon>Neoptera</taxon>
        <taxon>Endopterygota</taxon>
        <taxon>Lepidoptera</taxon>
        <taxon>Glossata</taxon>
        <taxon>Ditrysia</taxon>
        <taxon>Tineoidea</taxon>
        <taxon>Psychidae</taxon>
        <taxon>Oiketicinae</taxon>
        <taxon>Eumeta</taxon>
    </lineage>
</organism>
<dbReference type="AlphaFoldDB" id="A0A4C1WTD1"/>
<dbReference type="Proteomes" id="UP000299102">
    <property type="component" value="Unassembled WGS sequence"/>
</dbReference>
<evidence type="ECO:0000256" key="1">
    <source>
        <dbReference type="SAM" id="MobiDB-lite"/>
    </source>
</evidence>
<reference evidence="2 3" key="1">
    <citation type="journal article" date="2019" name="Commun. Biol.">
        <title>The bagworm genome reveals a unique fibroin gene that provides high tensile strength.</title>
        <authorList>
            <person name="Kono N."/>
            <person name="Nakamura H."/>
            <person name="Ohtoshi R."/>
            <person name="Tomita M."/>
            <person name="Numata K."/>
            <person name="Arakawa K."/>
        </authorList>
    </citation>
    <scope>NUCLEOTIDE SEQUENCE [LARGE SCALE GENOMIC DNA]</scope>
</reference>
<comment type="caution">
    <text evidence="2">The sequence shown here is derived from an EMBL/GenBank/DDBJ whole genome shotgun (WGS) entry which is preliminary data.</text>
</comment>
<keyword evidence="3" id="KW-1185">Reference proteome</keyword>
<gene>
    <name evidence="2" type="ORF">EVAR_79793_1</name>
</gene>
<dbReference type="EMBL" id="BGZK01000629">
    <property type="protein sequence ID" value="GBP53579.1"/>
    <property type="molecule type" value="Genomic_DNA"/>
</dbReference>
<name>A0A4C1WTD1_EUMVA</name>
<feature type="compositionally biased region" description="Polar residues" evidence="1">
    <location>
        <begin position="53"/>
        <end position="67"/>
    </location>
</feature>